<dbReference type="InterPro" id="IPR001138">
    <property type="entry name" value="Zn2Cys6_DnaBD"/>
</dbReference>
<dbReference type="InterPro" id="IPR050987">
    <property type="entry name" value="AtrR-like"/>
</dbReference>
<dbReference type="OrthoDB" id="3980139at2759"/>
<dbReference type="GO" id="GO:0008270">
    <property type="term" value="F:zinc ion binding"/>
    <property type="evidence" value="ECO:0007669"/>
    <property type="project" value="InterPro"/>
</dbReference>
<keyword evidence="1" id="KW-0539">Nucleus</keyword>
<comment type="caution">
    <text evidence="3">The sequence shown here is derived from an EMBL/GenBank/DDBJ whole genome shotgun (WGS) entry which is preliminary data.</text>
</comment>
<dbReference type="PROSITE" id="PS00463">
    <property type="entry name" value="ZN2_CY6_FUNGAL_1"/>
    <property type="match status" value="1"/>
</dbReference>
<feature type="domain" description="Zn(2)-C6 fungal-type" evidence="2">
    <location>
        <begin position="34"/>
        <end position="64"/>
    </location>
</feature>
<dbReference type="CDD" id="cd12148">
    <property type="entry name" value="fungal_TF_MHR"/>
    <property type="match status" value="1"/>
</dbReference>
<evidence type="ECO:0000313" key="3">
    <source>
        <dbReference type="EMBL" id="KAH3684200.1"/>
    </source>
</evidence>
<keyword evidence="4" id="KW-1185">Reference proteome</keyword>
<name>A0A9P8TMI6_WICPI</name>
<dbReference type="InterPro" id="IPR036864">
    <property type="entry name" value="Zn2-C6_fun-type_DNA-bd_sf"/>
</dbReference>
<dbReference type="PANTHER" id="PTHR46910:SF12">
    <property type="entry name" value="REGULATORY PROTEIN CAT8"/>
    <property type="match status" value="1"/>
</dbReference>
<gene>
    <name evidence="3" type="ORF">WICPIJ_004843</name>
</gene>
<dbReference type="Proteomes" id="UP000774326">
    <property type="component" value="Unassembled WGS sequence"/>
</dbReference>
<proteinExistence type="predicted"/>
<dbReference type="Pfam" id="PF00172">
    <property type="entry name" value="Zn_clus"/>
    <property type="match status" value="1"/>
</dbReference>
<protein>
    <recommendedName>
        <fullName evidence="2">Zn(2)-C6 fungal-type domain-containing protein</fullName>
    </recommendedName>
</protein>
<reference evidence="3" key="2">
    <citation type="submission" date="2021-01" db="EMBL/GenBank/DDBJ databases">
        <authorList>
            <person name="Schikora-Tamarit M.A."/>
        </authorList>
    </citation>
    <scope>NUCLEOTIDE SEQUENCE</scope>
    <source>
        <strain evidence="3">CBS2887</strain>
    </source>
</reference>
<dbReference type="GO" id="GO:0045944">
    <property type="term" value="P:positive regulation of transcription by RNA polymerase II"/>
    <property type="evidence" value="ECO:0007669"/>
    <property type="project" value="UniProtKB-ARBA"/>
</dbReference>
<dbReference type="Gene3D" id="4.10.240.10">
    <property type="entry name" value="Zn(2)-C6 fungal-type DNA-binding domain"/>
    <property type="match status" value="1"/>
</dbReference>
<dbReference type="SUPFAM" id="SSF57701">
    <property type="entry name" value="Zn2/Cys6 DNA-binding domain"/>
    <property type="match status" value="1"/>
</dbReference>
<organism evidence="3 4">
    <name type="scientific">Wickerhamomyces pijperi</name>
    <name type="common">Yeast</name>
    <name type="synonym">Pichia pijperi</name>
    <dbReference type="NCBI Taxonomy" id="599730"/>
    <lineage>
        <taxon>Eukaryota</taxon>
        <taxon>Fungi</taxon>
        <taxon>Dikarya</taxon>
        <taxon>Ascomycota</taxon>
        <taxon>Saccharomycotina</taxon>
        <taxon>Saccharomycetes</taxon>
        <taxon>Phaffomycetales</taxon>
        <taxon>Wickerhamomycetaceae</taxon>
        <taxon>Wickerhamomyces</taxon>
    </lineage>
</organism>
<evidence type="ECO:0000256" key="1">
    <source>
        <dbReference type="ARBA" id="ARBA00023242"/>
    </source>
</evidence>
<dbReference type="AlphaFoldDB" id="A0A9P8TMI6"/>
<dbReference type="PROSITE" id="PS50048">
    <property type="entry name" value="ZN2_CY6_FUNGAL_2"/>
    <property type="match status" value="1"/>
</dbReference>
<accession>A0A9P8TMI6</accession>
<dbReference type="GO" id="GO:0000981">
    <property type="term" value="F:DNA-binding transcription factor activity, RNA polymerase II-specific"/>
    <property type="evidence" value="ECO:0007669"/>
    <property type="project" value="InterPro"/>
</dbReference>
<evidence type="ECO:0000313" key="4">
    <source>
        <dbReference type="Proteomes" id="UP000774326"/>
    </source>
</evidence>
<dbReference type="EMBL" id="JAEUBG010002673">
    <property type="protein sequence ID" value="KAH3684200.1"/>
    <property type="molecule type" value="Genomic_DNA"/>
</dbReference>
<sequence length="690" mass="78446">MGKQGNPSKEETDSQVKLIKASSRRGLITRTSQACDRCRIKKIKCDGKIPSCTNCLSIGYNCQTSDKLTRRSFPKCYTESLEKTLITLQNENAKLIHENDLLKNGGEQNSFGLDSAKNIPSVDEVNSTSLNFFRYDNILLDDCYIGLNSFETLYKNICSSQGIEIQEKPNLLQHNLSSLSVTDILEGYFIGAFPLKSELDMIISNHFETFNCMLPILDEDLFYSHYTSFFKSINNETSNIASFLKHTEDEKVDLFIILIVIIQLNTQRFQIQDLYNLICATNFHQDNTIINFQALLLALQLFQSNGVKAARYTKLVTNISNLSLTKVIGMGLHLNYNNLTKINDPGSTPEPIGRCNIYAIRLKLYWSCYSLNILNNLSFGHSNLKFLSSFDNFHVPRISSLINSSNDTSSLKTFDKFTRLVQSFNDINILSDNVYRNNITSLLQFQEKELGIRDDNTFIREMEYLIMGKSFNQDNYVKLQLQFMAVALKFLLDINDDENSITFLKMFKILSDYSKSFRSLSNSSIQFNMFPLDISRMCLMAFISVLSKRSSSQVTTSLKYLIISVLKILKNCYVSVFTDNQAVIRYVKEKTDSSDEDLKSNSTVSLSLSTICKNNTGNNSSLYNKSLQTTGLFSHLQNYRTYSASRALDSDPVENSDYTPNTSSILSSIHIQSQNEKTLNTLQSSHPSIW</sequence>
<reference evidence="3" key="1">
    <citation type="journal article" date="2021" name="Open Biol.">
        <title>Shared evolutionary footprints suggest mitochondrial oxidative damage underlies multiple complex I losses in fungi.</title>
        <authorList>
            <person name="Schikora-Tamarit M.A."/>
            <person name="Marcet-Houben M."/>
            <person name="Nosek J."/>
            <person name="Gabaldon T."/>
        </authorList>
    </citation>
    <scope>NUCLEOTIDE SEQUENCE</scope>
    <source>
        <strain evidence="3">CBS2887</strain>
    </source>
</reference>
<dbReference type="PANTHER" id="PTHR46910">
    <property type="entry name" value="TRANSCRIPTION FACTOR PDR1"/>
    <property type="match status" value="1"/>
</dbReference>
<evidence type="ECO:0000259" key="2">
    <source>
        <dbReference type="PROSITE" id="PS50048"/>
    </source>
</evidence>
<dbReference type="CDD" id="cd00067">
    <property type="entry name" value="GAL4"/>
    <property type="match status" value="1"/>
</dbReference>
<dbReference type="SMART" id="SM00066">
    <property type="entry name" value="GAL4"/>
    <property type="match status" value="1"/>
</dbReference>